<comment type="caution">
    <text evidence="2">The sequence shown here is derived from an EMBL/GenBank/DDBJ whole genome shotgun (WGS) entry which is preliminary data.</text>
</comment>
<accession>A0A445CPE2</accession>
<gene>
    <name evidence="2" type="ORF">Ahy_A06g027665</name>
</gene>
<name>A0A445CPE2_ARAHY</name>
<evidence type="ECO:0000313" key="3">
    <source>
        <dbReference type="Proteomes" id="UP000289738"/>
    </source>
</evidence>
<reference evidence="2 3" key="1">
    <citation type="submission" date="2019-01" db="EMBL/GenBank/DDBJ databases">
        <title>Sequencing of cultivated peanut Arachis hypogaea provides insights into genome evolution and oil improvement.</title>
        <authorList>
            <person name="Chen X."/>
        </authorList>
    </citation>
    <scope>NUCLEOTIDE SEQUENCE [LARGE SCALE GENOMIC DNA]</scope>
    <source>
        <strain evidence="3">cv. Fuhuasheng</strain>
        <tissue evidence="2">Leaves</tissue>
    </source>
</reference>
<organism evidence="2 3">
    <name type="scientific">Arachis hypogaea</name>
    <name type="common">Peanut</name>
    <dbReference type="NCBI Taxonomy" id="3818"/>
    <lineage>
        <taxon>Eukaryota</taxon>
        <taxon>Viridiplantae</taxon>
        <taxon>Streptophyta</taxon>
        <taxon>Embryophyta</taxon>
        <taxon>Tracheophyta</taxon>
        <taxon>Spermatophyta</taxon>
        <taxon>Magnoliopsida</taxon>
        <taxon>eudicotyledons</taxon>
        <taxon>Gunneridae</taxon>
        <taxon>Pentapetalae</taxon>
        <taxon>rosids</taxon>
        <taxon>fabids</taxon>
        <taxon>Fabales</taxon>
        <taxon>Fabaceae</taxon>
        <taxon>Papilionoideae</taxon>
        <taxon>50 kb inversion clade</taxon>
        <taxon>dalbergioids sensu lato</taxon>
        <taxon>Dalbergieae</taxon>
        <taxon>Pterocarpus clade</taxon>
        <taxon>Arachis</taxon>
    </lineage>
</organism>
<dbReference type="Proteomes" id="UP000289738">
    <property type="component" value="Chromosome A06"/>
</dbReference>
<evidence type="ECO:0000313" key="2">
    <source>
        <dbReference type="EMBL" id="RYR52796.1"/>
    </source>
</evidence>
<feature type="region of interest" description="Disordered" evidence="1">
    <location>
        <begin position="189"/>
        <end position="228"/>
    </location>
</feature>
<proteinExistence type="predicted"/>
<dbReference type="AlphaFoldDB" id="A0A445CPE2"/>
<protein>
    <submittedName>
        <fullName evidence="2">Uncharacterized protein</fullName>
    </submittedName>
</protein>
<sequence>MSDTITLLVHYRGKIDENISDGVTFSNKKQIGVFINPSTTLIELQGSILQKAGKYGKKHVKQLFFRISISLRQGYVKFGKYEMLGNDDMRVIFHSQVRFFDLDAMELFARMIDVEGSSSGSALNLYTGMMEGSSNAIPTRQPVTPFVSSPSFAGDGRTFGELAIAMGAAHVVDGALAFMEVRERDPFVEAIGDDGSDLEPAIIGDESDGEEDTIRAGDPVNQSSSQTQ</sequence>
<dbReference type="EMBL" id="SDMP01000006">
    <property type="protein sequence ID" value="RYR52796.1"/>
    <property type="molecule type" value="Genomic_DNA"/>
</dbReference>
<evidence type="ECO:0000256" key="1">
    <source>
        <dbReference type="SAM" id="MobiDB-lite"/>
    </source>
</evidence>
<keyword evidence="3" id="KW-1185">Reference proteome</keyword>